<evidence type="ECO:0000313" key="2">
    <source>
        <dbReference type="EMBL" id="KAF2813975.1"/>
    </source>
</evidence>
<organism evidence="2">
    <name type="scientific">Mytilinidion resinicola</name>
    <dbReference type="NCBI Taxonomy" id="574789"/>
    <lineage>
        <taxon>Eukaryota</taxon>
        <taxon>Fungi</taxon>
        <taxon>Dikarya</taxon>
        <taxon>Ascomycota</taxon>
        <taxon>Pezizomycotina</taxon>
        <taxon>Dothideomycetes</taxon>
        <taxon>Pleosporomycetidae</taxon>
        <taxon>Mytilinidiales</taxon>
        <taxon>Mytilinidiaceae</taxon>
        <taxon>Mytilinidion</taxon>
    </lineage>
</organism>
<reference evidence="2 4" key="1">
    <citation type="journal article" date="2020" name="Stud. Mycol.">
        <title>101 Dothideomycetes genomes: a test case for predicting lifestyles and emergence of pathogens.</title>
        <authorList>
            <person name="Haridas S."/>
            <person name="Albert R."/>
            <person name="Binder M."/>
            <person name="Bloem J."/>
            <person name="Labutti K."/>
            <person name="Salamov A."/>
            <person name="Andreopoulos B."/>
            <person name="Baker S."/>
            <person name="Barry K."/>
            <person name="Bills G."/>
            <person name="Bluhm B."/>
            <person name="Cannon C."/>
            <person name="Castanera R."/>
            <person name="Culley D."/>
            <person name="Daum C."/>
            <person name="Ezra D."/>
            <person name="Gonzalez J."/>
            <person name="Henrissat B."/>
            <person name="Kuo A."/>
            <person name="Liang C."/>
            <person name="Lipzen A."/>
            <person name="Lutzoni F."/>
            <person name="Magnuson J."/>
            <person name="Mondo S."/>
            <person name="Nolan M."/>
            <person name="Ohm R."/>
            <person name="Pangilinan J."/>
            <person name="Park H.-J."/>
            <person name="Ramirez L."/>
            <person name="Alfaro M."/>
            <person name="Sun H."/>
            <person name="Tritt A."/>
            <person name="Yoshinaga Y."/>
            <person name="Zwiers L.-H."/>
            <person name="Turgeon B."/>
            <person name="Goodwin S."/>
            <person name="Spatafora J."/>
            <person name="Crous P."/>
            <person name="Grigoriev I."/>
        </authorList>
    </citation>
    <scope>NUCLEOTIDE SEQUENCE</scope>
    <source>
        <strain evidence="2 4">CBS 304.34</strain>
    </source>
</reference>
<keyword evidence="3" id="KW-1185">Reference proteome</keyword>
<evidence type="ECO:0000256" key="1">
    <source>
        <dbReference type="SAM" id="MobiDB-lite"/>
    </source>
</evidence>
<reference evidence="4" key="2">
    <citation type="submission" date="2020-04" db="EMBL/GenBank/DDBJ databases">
        <authorList>
            <consortium name="NCBI Genome Project"/>
        </authorList>
    </citation>
    <scope>NUCLEOTIDE SEQUENCE</scope>
    <source>
        <strain evidence="4">CBS 304.34</strain>
    </source>
</reference>
<name>A0A6A6Z1C6_9PEZI</name>
<evidence type="ECO:0000313" key="4">
    <source>
        <dbReference type="RefSeq" id="XP_033580939.1"/>
    </source>
</evidence>
<dbReference type="Proteomes" id="UP000504636">
    <property type="component" value="Unplaced"/>
</dbReference>
<gene>
    <name evidence="2 4" type="ORF">BDZ99DRAFT_459724</name>
</gene>
<sequence length="216" mass="23918">MSKLPRLSSSHEITQVKLMGPRNPPTPPAPRTPGVPRIPSFENLAATRNAKHGPTAAMRRKPPATSLGNRRVSSQSSVRLGREVRSKSMGMMGEIIPPVPPIPAKYLTPPGRVLSLPRPLLKPLENLHEEAVADSKPESFIDFADFVGLRQISQSMPMAYWCGRFTTLSDQFRTAESDRALRPIDDTDDSDAADVSDERRYKMVFKELQGLCVTTE</sequence>
<protein>
    <submittedName>
        <fullName evidence="2 4">Uncharacterized protein</fullName>
    </submittedName>
</protein>
<evidence type="ECO:0000313" key="3">
    <source>
        <dbReference type="Proteomes" id="UP000504636"/>
    </source>
</evidence>
<accession>A0A6A6Z1C6</accession>
<dbReference type="OrthoDB" id="3557758at2759"/>
<feature type="non-terminal residue" evidence="2">
    <location>
        <position position="216"/>
    </location>
</feature>
<feature type="compositionally biased region" description="Pro residues" evidence="1">
    <location>
        <begin position="22"/>
        <end position="33"/>
    </location>
</feature>
<dbReference type="GeneID" id="54460119"/>
<feature type="compositionally biased region" description="Polar residues" evidence="1">
    <location>
        <begin position="66"/>
        <end position="78"/>
    </location>
</feature>
<reference evidence="4" key="3">
    <citation type="submission" date="2025-04" db="UniProtKB">
        <authorList>
            <consortium name="RefSeq"/>
        </authorList>
    </citation>
    <scope>IDENTIFICATION</scope>
    <source>
        <strain evidence="4">CBS 304.34</strain>
    </source>
</reference>
<dbReference type="RefSeq" id="XP_033580939.1">
    <property type="nucleotide sequence ID" value="XM_033719226.1"/>
</dbReference>
<dbReference type="AlphaFoldDB" id="A0A6A6Z1C6"/>
<dbReference type="EMBL" id="MU003695">
    <property type="protein sequence ID" value="KAF2813975.1"/>
    <property type="molecule type" value="Genomic_DNA"/>
</dbReference>
<proteinExistence type="predicted"/>
<feature type="region of interest" description="Disordered" evidence="1">
    <location>
        <begin position="1"/>
        <end position="81"/>
    </location>
</feature>